<dbReference type="EMBL" id="CAUJNA010000496">
    <property type="protein sequence ID" value="CAJ1377877.1"/>
    <property type="molecule type" value="Genomic_DNA"/>
</dbReference>
<feature type="compositionally biased region" description="Basic and acidic residues" evidence="7">
    <location>
        <begin position="558"/>
        <end position="567"/>
    </location>
</feature>
<keyword evidence="1" id="KW-0723">Serine/threonine-protein kinase</keyword>
<dbReference type="SUPFAM" id="SSF47473">
    <property type="entry name" value="EF-hand"/>
    <property type="match status" value="1"/>
</dbReference>
<dbReference type="PROSITE" id="PS51471">
    <property type="entry name" value="FE2OG_OXY"/>
    <property type="match status" value="1"/>
</dbReference>
<feature type="region of interest" description="Disordered" evidence="7">
    <location>
        <begin position="1"/>
        <end position="28"/>
    </location>
</feature>
<dbReference type="Gene3D" id="1.10.510.10">
    <property type="entry name" value="Transferase(Phosphotransferase) domain 1"/>
    <property type="match status" value="1"/>
</dbReference>
<dbReference type="Pfam" id="PF00069">
    <property type="entry name" value="Pkinase"/>
    <property type="match status" value="1"/>
</dbReference>
<feature type="compositionally biased region" description="Basic and acidic residues" evidence="7">
    <location>
        <begin position="1083"/>
        <end position="1103"/>
    </location>
</feature>
<keyword evidence="2" id="KW-0808">Transferase</keyword>
<keyword evidence="3" id="KW-0547">Nucleotide-binding</keyword>
<feature type="region of interest" description="Disordered" evidence="7">
    <location>
        <begin position="670"/>
        <end position="756"/>
    </location>
</feature>
<evidence type="ECO:0000313" key="10">
    <source>
        <dbReference type="EMBL" id="CAJ1377877.1"/>
    </source>
</evidence>
<dbReference type="Gene3D" id="2.60.120.590">
    <property type="entry name" value="Alpha-ketoglutarate-dependent dioxygenase AlkB-like"/>
    <property type="match status" value="1"/>
</dbReference>
<feature type="compositionally biased region" description="Basic residues" evidence="7">
    <location>
        <begin position="696"/>
        <end position="712"/>
    </location>
</feature>
<evidence type="ECO:0000256" key="6">
    <source>
        <dbReference type="SAM" id="Coils"/>
    </source>
</evidence>
<feature type="compositionally biased region" description="Basic and acidic residues" evidence="7">
    <location>
        <begin position="1179"/>
        <end position="1195"/>
    </location>
</feature>
<feature type="compositionally biased region" description="Basic and acidic residues" evidence="7">
    <location>
        <begin position="681"/>
        <end position="695"/>
    </location>
</feature>
<feature type="compositionally biased region" description="Basic and acidic residues" evidence="7">
    <location>
        <begin position="1467"/>
        <end position="1521"/>
    </location>
</feature>
<dbReference type="Proteomes" id="UP001178507">
    <property type="component" value="Unassembled WGS sequence"/>
</dbReference>
<dbReference type="PROSITE" id="PS50011">
    <property type="entry name" value="PROTEIN_KINASE_DOM"/>
    <property type="match status" value="1"/>
</dbReference>
<feature type="compositionally biased region" description="Basic and acidic residues" evidence="7">
    <location>
        <begin position="1300"/>
        <end position="1345"/>
    </location>
</feature>
<feature type="domain" description="Fe2OG dioxygenase" evidence="9">
    <location>
        <begin position="881"/>
        <end position="982"/>
    </location>
</feature>
<dbReference type="InterPro" id="IPR037151">
    <property type="entry name" value="AlkB-like_sf"/>
</dbReference>
<feature type="compositionally biased region" description="Basic and acidic residues" evidence="7">
    <location>
        <begin position="1228"/>
        <end position="1242"/>
    </location>
</feature>
<feature type="compositionally biased region" description="Polar residues" evidence="7">
    <location>
        <begin position="729"/>
        <end position="738"/>
    </location>
</feature>
<keyword evidence="4" id="KW-0418">Kinase</keyword>
<dbReference type="SUPFAM" id="SSF56112">
    <property type="entry name" value="Protein kinase-like (PK-like)"/>
    <property type="match status" value="1"/>
</dbReference>
<feature type="compositionally biased region" description="Basic and acidic residues" evidence="7">
    <location>
        <begin position="1683"/>
        <end position="1713"/>
    </location>
</feature>
<sequence>MVDSEGQSPMRKRAISTASVADSQKDLSPARRLMTGSREVSREMKKPRKLAALGIFGACVASLVWHQVQERQRTHDLLTAFDVGKDEHLSSKELASLLQANGVDVSQDQVGKIFGRVDDEGDGFDDVELMRILTIVSGLPAVSERIQLLAASGSSWIFDLILCSVAGVGLYYIVGQSDVLEKRWLQSSFRGAVQFHRMQSKCSKLNDQLENLSAERVKLEDSIREIEASSPTTAAESSEELTRLSSRLQEVVEQQRSATDQLQAEVSKWQATAEEAMQQSNNVKSKMAGMMTCIKGLDAFSGSGMNKFDKHGAQQGFSHKSNVGFCLDTITFGTIDKGKLLLFETSTKKKIGEGRDCAYRCKELETGEEFALKMYTMSNPSQRRAIMHDLYAHKLQIGKHPRIVSYERVIESETTIFVLMELLAGKDLFDIMVSRGRALAEDQARPLFAQLVEGLQHLHSHDVIHCDVKPENAMVLGNIDAGAAHLKLIDFGCSCFNEFVQEGETRACVVHDRYMPPELSASPSLVPSVATDMWRTGCTLFVMLTGFPPFPDDAQTSHGREAREQGRFYKAGPYEPLSDNAKDLLEKLLAGDPGKRPETSEDDIRRAERELLESVKKVFEQELDLIQIDDTIRYWADRPCSSSCASATARVRTATAIPGTELGIRSFLEKQKAAMSRRRDHRDTSRRGRERGRERSRSRRKRSRSPRRRRRERSGSKADRSPGRRPASGNATTRTVTARSLSRPRSRPRRLQDAPALEKSLEEAPLIFFGKRGPIAMANGPASQWIQVVSDEHRRSFVSYRSGAFREAQLQEWFDRLRSDLRWDKPEVKGRPLPRSACWLTADGCSCTYRYSGTQWPNMIMPPWFLDLTDEVCRACGVTTRPNSCNANLYEDGSESVGWHADDEPCFDAKRCDALIISLSLGATRTFVLRPNDDQMSQTRLALANGDLCTMEGLFQKHYMHAVLQERHSRSARINLTWRWVVKHDRECIRRRDRASAPIKLHRQVSEREAIAQAAAKSAAAKSAIAKSAAAAVQSQAMQLAAASAESAKLARSLAARSGPVNAIGHAMERAAHGWPGAVPEPQEERSAKRPRFEDGVGGRLGERSAPNALDPDFADKARAAPAPVPPQSEGPGARERRRPERPERRPEASATHLQEPPVERRADRPRRDPAEASRAARTRRDVPAAREEPTERAASDPLAHAGSKPALNRRGRRQSDVPRAGQGDQLQDSREGGVEREKQESVRPAAVSIDEEIFEKARALKLMAPAPARDERGSSSKAEPKRREVEAPPIASATGALPRHGESSSWKARDAHSRGNAQDSEREAEGAREEALGSDDRRGRESAPKPDSSAGVTLLGERERLNRHVVLRSRSRSPKERDRCARREDPAISKPQDHHEVRHDREVRRKDHPSAPMRHRQVSEKEAFAQAAAKSAAKPDAKSDANKSHAAAQARAAGPNASLQAGEAGEGERRRVESRPERRPETPAIPEIERRPRARDSGSARSREATAPQRGREASDDAHAINKLVLKPRGPKQDANAPRAGRSDPLGSNPAASRKEADKREGGRSQAMDDEIIEKARALKLVVPPPATRDERGSTSRAESTRHRAAEPPIVASSTGALPRHGESNSWKARDAHSRGNAQDSEREAGSADRWRGRESQPDAAPGVTLLGERERSHRHVVLKSRSRDPQGHARYEWREEPVNAKPRDLHEDSRRRPVWSGSRRS</sequence>
<dbReference type="SUPFAM" id="SSF51197">
    <property type="entry name" value="Clavaminate synthase-like"/>
    <property type="match status" value="1"/>
</dbReference>
<dbReference type="InterPro" id="IPR027450">
    <property type="entry name" value="AlkB-like"/>
</dbReference>
<evidence type="ECO:0000256" key="7">
    <source>
        <dbReference type="SAM" id="MobiDB-lite"/>
    </source>
</evidence>
<feature type="region of interest" description="Disordered" evidence="7">
    <location>
        <begin position="553"/>
        <end position="575"/>
    </location>
</feature>
<protein>
    <submittedName>
        <fullName evidence="10">Uncharacterized protein</fullName>
    </submittedName>
</protein>
<feature type="compositionally biased region" description="Basic and acidic residues" evidence="7">
    <location>
        <begin position="713"/>
        <end position="722"/>
    </location>
</feature>
<feature type="compositionally biased region" description="Basic and acidic residues" evidence="7">
    <location>
        <begin position="1434"/>
        <end position="1444"/>
    </location>
</feature>
<dbReference type="PANTHER" id="PTHR24345">
    <property type="entry name" value="SERINE/THREONINE-PROTEIN KINASE PLK"/>
    <property type="match status" value="1"/>
</dbReference>
<feature type="compositionally biased region" description="Basic and acidic residues" evidence="7">
    <location>
        <begin position="1554"/>
        <end position="1564"/>
    </location>
</feature>
<feature type="region of interest" description="Disordered" evidence="7">
    <location>
        <begin position="1263"/>
        <end position="1723"/>
    </location>
</feature>
<feature type="compositionally biased region" description="Basic and acidic residues" evidence="7">
    <location>
        <begin position="1158"/>
        <end position="1172"/>
    </location>
</feature>
<evidence type="ECO:0000256" key="3">
    <source>
        <dbReference type="ARBA" id="ARBA00022741"/>
    </source>
</evidence>
<evidence type="ECO:0000259" key="8">
    <source>
        <dbReference type="PROSITE" id="PS50011"/>
    </source>
</evidence>
<keyword evidence="11" id="KW-1185">Reference proteome</keyword>
<gene>
    <name evidence="10" type="ORF">EVOR1521_LOCUS6569</name>
</gene>
<feature type="compositionally biased region" description="Low complexity" evidence="7">
    <location>
        <begin position="1445"/>
        <end position="1464"/>
    </location>
</feature>
<feature type="region of interest" description="Disordered" evidence="7">
    <location>
        <begin position="1074"/>
        <end position="1251"/>
    </location>
</feature>
<keyword evidence="6" id="KW-0175">Coiled coil</keyword>
<accession>A0AA36HYV0</accession>
<dbReference type="Gene3D" id="1.10.238.10">
    <property type="entry name" value="EF-hand"/>
    <property type="match status" value="1"/>
</dbReference>
<reference evidence="10" key="1">
    <citation type="submission" date="2023-08" db="EMBL/GenBank/DDBJ databases">
        <authorList>
            <person name="Chen Y."/>
            <person name="Shah S."/>
            <person name="Dougan E. K."/>
            <person name="Thang M."/>
            <person name="Chan C."/>
        </authorList>
    </citation>
    <scope>NUCLEOTIDE SEQUENCE</scope>
</reference>
<keyword evidence="5" id="KW-0067">ATP-binding</keyword>
<feature type="domain" description="Protein kinase" evidence="8">
    <location>
        <begin position="345"/>
        <end position="612"/>
    </location>
</feature>
<evidence type="ECO:0000313" key="11">
    <source>
        <dbReference type="Proteomes" id="UP001178507"/>
    </source>
</evidence>
<dbReference type="InterPro" id="IPR000719">
    <property type="entry name" value="Prot_kinase_dom"/>
</dbReference>
<dbReference type="InterPro" id="IPR011009">
    <property type="entry name" value="Kinase-like_dom_sf"/>
</dbReference>
<feature type="compositionally biased region" description="Basic and acidic residues" evidence="7">
    <location>
        <begin position="1374"/>
        <end position="1410"/>
    </location>
</feature>
<dbReference type="InterPro" id="IPR005123">
    <property type="entry name" value="Oxoglu/Fe-dep_dioxygenase_dom"/>
</dbReference>
<comment type="caution">
    <text evidence="10">The sequence shown here is derived from an EMBL/GenBank/DDBJ whole genome shotgun (WGS) entry which is preliminary data.</text>
</comment>
<dbReference type="GO" id="GO:0005524">
    <property type="term" value="F:ATP binding"/>
    <property type="evidence" value="ECO:0007669"/>
    <property type="project" value="UniProtKB-KW"/>
</dbReference>
<feature type="compositionally biased region" description="Basic and acidic residues" evidence="7">
    <location>
        <begin position="1269"/>
        <end position="1287"/>
    </location>
</feature>
<feature type="coiled-coil region" evidence="6">
    <location>
        <begin position="195"/>
        <end position="279"/>
    </location>
</feature>
<organism evidence="10 11">
    <name type="scientific">Effrenium voratum</name>
    <dbReference type="NCBI Taxonomy" id="2562239"/>
    <lineage>
        <taxon>Eukaryota</taxon>
        <taxon>Sar</taxon>
        <taxon>Alveolata</taxon>
        <taxon>Dinophyceae</taxon>
        <taxon>Suessiales</taxon>
        <taxon>Symbiodiniaceae</taxon>
        <taxon>Effrenium</taxon>
    </lineage>
</organism>
<name>A0AA36HYV0_9DINO</name>
<evidence type="ECO:0000256" key="5">
    <source>
        <dbReference type="ARBA" id="ARBA00022840"/>
    </source>
</evidence>
<dbReference type="PANTHER" id="PTHR24345:SF91">
    <property type="entry name" value="SERINE_THREONINE-PROTEIN KINASE PLK4"/>
    <property type="match status" value="1"/>
</dbReference>
<evidence type="ECO:0000256" key="4">
    <source>
        <dbReference type="ARBA" id="ARBA00022777"/>
    </source>
</evidence>
<dbReference type="InterPro" id="IPR011992">
    <property type="entry name" value="EF-hand-dom_pair"/>
</dbReference>
<feature type="compositionally biased region" description="Basic and acidic residues" evidence="7">
    <location>
        <begin position="1133"/>
        <end position="1148"/>
    </location>
</feature>
<feature type="compositionally biased region" description="Basic and acidic residues" evidence="7">
    <location>
        <begin position="1621"/>
        <end position="1658"/>
    </location>
</feature>
<dbReference type="GO" id="GO:0004674">
    <property type="term" value="F:protein serine/threonine kinase activity"/>
    <property type="evidence" value="ECO:0007669"/>
    <property type="project" value="UniProtKB-KW"/>
</dbReference>
<proteinExistence type="predicted"/>
<dbReference type="Pfam" id="PF13532">
    <property type="entry name" value="2OG-FeII_Oxy_2"/>
    <property type="match status" value="1"/>
</dbReference>
<dbReference type="SMART" id="SM00220">
    <property type="entry name" value="S_TKc"/>
    <property type="match status" value="1"/>
</dbReference>
<feature type="compositionally biased region" description="Basic residues" evidence="7">
    <location>
        <begin position="1364"/>
        <end position="1373"/>
    </location>
</feature>
<dbReference type="GO" id="GO:0005634">
    <property type="term" value="C:nucleus"/>
    <property type="evidence" value="ECO:0007669"/>
    <property type="project" value="TreeGrafter"/>
</dbReference>
<evidence type="ECO:0000256" key="2">
    <source>
        <dbReference type="ARBA" id="ARBA00022679"/>
    </source>
</evidence>
<evidence type="ECO:0000256" key="1">
    <source>
        <dbReference type="ARBA" id="ARBA00022527"/>
    </source>
</evidence>
<evidence type="ECO:0000259" key="9">
    <source>
        <dbReference type="PROSITE" id="PS51471"/>
    </source>
</evidence>
<feature type="compositionally biased region" description="Basic and acidic residues" evidence="7">
    <location>
        <begin position="1589"/>
        <end position="1607"/>
    </location>
</feature>